<dbReference type="PATRIC" id="fig|1308866.3.peg.1659"/>
<dbReference type="InterPro" id="IPR036390">
    <property type="entry name" value="WH_DNA-bd_sf"/>
</dbReference>
<dbReference type="eggNOG" id="COG2186">
    <property type="taxonomic scope" value="Bacteria"/>
</dbReference>
<dbReference type="OrthoDB" id="9799482at2"/>
<proteinExistence type="predicted"/>
<evidence type="ECO:0000313" key="5">
    <source>
        <dbReference type="EMBL" id="ENH96953.1"/>
    </source>
</evidence>
<dbReference type="Proteomes" id="UP000012283">
    <property type="component" value="Unassembled WGS sequence"/>
</dbReference>
<dbReference type="EMBL" id="APML01000026">
    <property type="protein sequence ID" value="ENH96953.1"/>
    <property type="molecule type" value="Genomic_DNA"/>
</dbReference>
<dbReference type="InterPro" id="IPR036388">
    <property type="entry name" value="WH-like_DNA-bd_sf"/>
</dbReference>
<gene>
    <name evidence="5" type="ORF">J416_08217</name>
</gene>
<reference evidence="5 6" key="1">
    <citation type="submission" date="2013-03" db="EMBL/GenBank/DDBJ databases">
        <title>Draft genome sequence of Gracibacillus halophilus YIM-C55.5, a moderately halophilic and thermophilic organism from the Xiaochaidamu salt lake.</title>
        <authorList>
            <person name="Sugumar T."/>
            <person name="Polireddy D.R."/>
            <person name="Antony A."/>
            <person name="Madhava Y.R."/>
            <person name="Sivakumar N."/>
        </authorList>
    </citation>
    <scope>NUCLEOTIDE SEQUENCE [LARGE SCALE GENOMIC DNA]</scope>
    <source>
        <strain evidence="5 6">YIM-C55.5</strain>
    </source>
</reference>
<evidence type="ECO:0000256" key="3">
    <source>
        <dbReference type="ARBA" id="ARBA00023163"/>
    </source>
</evidence>
<dbReference type="PROSITE" id="PS50949">
    <property type="entry name" value="HTH_GNTR"/>
    <property type="match status" value="1"/>
</dbReference>
<dbReference type="PANTHER" id="PTHR43537">
    <property type="entry name" value="TRANSCRIPTIONAL REGULATOR, GNTR FAMILY"/>
    <property type="match status" value="1"/>
</dbReference>
<dbReference type="RefSeq" id="WP_003468033.1">
    <property type="nucleotide sequence ID" value="NZ_APML01000026.1"/>
</dbReference>
<dbReference type="SMART" id="SM00345">
    <property type="entry name" value="HTH_GNTR"/>
    <property type="match status" value="1"/>
</dbReference>
<dbReference type="SUPFAM" id="SSF46785">
    <property type="entry name" value="Winged helix' DNA-binding domain"/>
    <property type="match status" value="1"/>
</dbReference>
<dbReference type="GO" id="GO:0003700">
    <property type="term" value="F:DNA-binding transcription factor activity"/>
    <property type="evidence" value="ECO:0007669"/>
    <property type="project" value="InterPro"/>
</dbReference>
<dbReference type="Pfam" id="PF00392">
    <property type="entry name" value="GntR"/>
    <property type="match status" value="1"/>
</dbReference>
<comment type="caution">
    <text evidence="5">The sequence shown here is derived from an EMBL/GenBank/DDBJ whole genome shotgun (WGS) entry which is preliminary data.</text>
</comment>
<dbReference type="PRINTS" id="PR00035">
    <property type="entry name" value="HTHGNTR"/>
</dbReference>
<evidence type="ECO:0000256" key="2">
    <source>
        <dbReference type="ARBA" id="ARBA00023125"/>
    </source>
</evidence>
<organism evidence="5 6">
    <name type="scientific">Gracilibacillus halophilus YIM-C55.5</name>
    <dbReference type="NCBI Taxonomy" id="1308866"/>
    <lineage>
        <taxon>Bacteria</taxon>
        <taxon>Bacillati</taxon>
        <taxon>Bacillota</taxon>
        <taxon>Bacilli</taxon>
        <taxon>Bacillales</taxon>
        <taxon>Bacillaceae</taxon>
        <taxon>Gracilibacillus</taxon>
    </lineage>
</organism>
<dbReference type="Gene3D" id="1.10.10.10">
    <property type="entry name" value="Winged helix-like DNA-binding domain superfamily/Winged helix DNA-binding domain"/>
    <property type="match status" value="1"/>
</dbReference>
<dbReference type="CDD" id="cd07377">
    <property type="entry name" value="WHTH_GntR"/>
    <property type="match status" value="1"/>
</dbReference>
<dbReference type="InterPro" id="IPR000524">
    <property type="entry name" value="Tscrpt_reg_HTH_GntR"/>
</dbReference>
<dbReference type="STRING" id="1308866.J416_08217"/>
<evidence type="ECO:0000259" key="4">
    <source>
        <dbReference type="PROSITE" id="PS50949"/>
    </source>
</evidence>
<accession>N4W9J3</accession>
<keyword evidence="6" id="KW-1185">Reference proteome</keyword>
<evidence type="ECO:0000256" key="1">
    <source>
        <dbReference type="ARBA" id="ARBA00023015"/>
    </source>
</evidence>
<protein>
    <submittedName>
        <fullName evidence="5">Transcriptional regulator</fullName>
    </submittedName>
</protein>
<name>N4W9J3_9BACI</name>
<sequence length="196" mass="23283">MLEHRKVYQEVLDEIQRLMKVEGWRSGDKLPSERALAEQFNAARSSIREALRAIELLGIIETRKGEGTFLREYQSYHMVNLLASFVLTEQHTAGEVQEVKTVLEQYVVCENRPHIDAETIKFLEDLLADSERSMADKHHQFFSIFFIASRNQLLFKIWRLLQDFSEDNENNWYEIKVYYDIVNKYKHDQAIMDKTY</sequence>
<keyword evidence="3" id="KW-0804">Transcription</keyword>
<keyword evidence="1" id="KW-0805">Transcription regulation</keyword>
<feature type="domain" description="HTH gntR-type" evidence="4">
    <location>
        <begin position="5"/>
        <end position="73"/>
    </location>
</feature>
<keyword evidence="2" id="KW-0238">DNA-binding</keyword>
<dbReference type="AlphaFoldDB" id="N4W9J3"/>
<dbReference type="PANTHER" id="PTHR43537:SF54">
    <property type="entry name" value="TRANSCRIPTIONAL REGULATOR, GNTR FAMILY"/>
    <property type="match status" value="1"/>
</dbReference>
<dbReference type="GO" id="GO:0003677">
    <property type="term" value="F:DNA binding"/>
    <property type="evidence" value="ECO:0007669"/>
    <property type="project" value="UniProtKB-KW"/>
</dbReference>
<evidence type="ECO:0000313" key="6">
    <source>
        <dbReference type="Proteomes" id="UP000012283"/>
    </source>
</evidence>